<organism evidence="12 13">
    <name type="scientific">Pannonibacter phragmitetus</name>
    <dbReference type="NCBI Taxonomy" id="121719"/>
    <lineage>
        <taxon>Bacteria</taxon>
        <taxon>Pseudomonadati</taxon>
        <taxon>Pseudomonadota</taxon>
        <taxon>Alphaproteobacteria</taxon>
        <taxon>Hyphomicrobiales</taxon>
        <taxon>Stappiaceae</taxon>
        <taxon>Pannonibacter</taxon>
    </lineage>
</organism>
<evidence type="ECO:0000256" key="10">
    <source>
        <dbReference type="PIRSR" id="PIRSR604385-3"/>
    </source>
</evidence>
<dbReference type="AlphaFoldDB" id="A0A378ZSB3"/>
<feature type="binding site" evidence="9">
    <location>
        <position position="128"/>
    </location>
    <ligand>
        <name>Mg(2+)</name>
        <dbReference type="ChEBI" id="CHEBI:18420"/>
        <label>1</label>
    </ligand>
</feature>
<evidence type="ECO:0000313" key="13">
    <source>
        <dbReference type="Proteomes" id="UP000255000"/>
    </source>
</evidence>
<evidence type="ECO:0000256" key="8">
    <source>
        <dbReference type="ARBA" id="ARBA00032272"/>
    </source>
</evidence>
<dbReference type="GO" id="GO:0005829">
    <property type="term" value="C:cytosol"/>
    <property type="evidence" value="ECO:0007669"/>
    <property type="project" value="TreeGrafter"/>
</dbReference>
<dbReference type="GO" id="GO:0016818">
    <property type="term" value="F:hydrolase activity, acting on acid anhydrides, in phosphorus-containing anhydrides"/>
    <property type="evidence" value="ECO:0007669"/>
    <property type="project" value="InterPro"/>
</dbReference>
<evidence type="ECO:0000256" key="6">
    <source>
        <dbReference type="ARBA" id="ARBA00022801"/>
    </source>
</evidence>
<evidence type="ECO:0000256" key="3">
    <source>
        <dbReference type="ARBA" id="ARBA00007275"/>
    </source>
</evidence>
<keyword evidence="9" id="KW-0479">Metal-binding</keyword>
<comment type="catalytic activity">
    <reaction evidence="1">
        <text>GDP-alpha-D-mannose + H2O = alpha-D-mannose 1-phosphate + GMP + 2 H(+)</text>
        <dbReference type="Rhea" id="RHEA:27978"/>
        <dbReference type="ChEBI" id="CHEBI:15377"/>
        <dbReference type="ChEBI" id="CHEBI:15378"/>
        <dbReference type="ChEBI" id="CHEBI:57527"/>
        <dbReference type="ChEBI" id="CHEBI:58115"/>
        <dbReference type="ChEBI" id="CHEBI:58409"/>
    </reaction>
</comment>
<dbReference type="Gene3D" id="3.90.79.10">
    <property type="entry name" value="Nucleoside Triphosphate Pyrophosphohydrolase"/>
    <property type="match status" value="1"/>
</dbReference>
<proteinExistence type="inferred from homology"/>
<dbReference type="GO" id="GO:0006753">
    <property type="term" value="P:nucleoside phosphate metabolic process"/>
    <property type="evidence" value="ECO:0007669"/>
    <property type="project" value="TreeGrafter"/>
</dbReference>
<evidence type="ECO:0000256" key="2">
    <source>
        <dbReference type="ARBA" id="ARBA00001946"/>
    </source>
</evidence>
<evidence type="ECO:0000313" key="12">
    <source>
        <dbReference type="EMBL" id="SUB00094.1"/>
    </source>
</evidence>
<dbReference type="NCBIfam" id="TIGR00052">
    <property type="entry name" value="nudix-type nucleoside diphosphatase, YffH/AdpP family"/>
    <property type="match status" value="1"/>
</dbReference>
<comment type="subunit">
    <text evidence="4">Homodimer.</text>
</comment>
<gene>
    <name evidence="12" type="primary">nudK_2</name>
    <name evidence="12" type="ORF">NCTC13350_01002</name>
</gene>
<feature type="short sequence motif" description="Nudix box" evidence="10">
    <location>
        <begin position="110"/>
        <end position="131"/>
    </location>
</feature>
<feature type="binding site" evidence="9">
    <location>
        <position position="124"/>
    </location>
    <ligand>
        <name>Mg(2+)</name>
        <dbReference type="ChEBI" id="CHEBI:18420"/>
        <label>1</label>
    </ligand>
</feature>
<dbReference type="PANTHER" id="PTHR11839:SF18">
    <property type="entry name" value="NUDIX HYDROLASE DOMAIN-CONTAINING PROTEIN"/>
    <property type="match status" value="1"/>
</dbReference>
<reference evidence="12 13" key="1">
    <citation type="submission" date="2018-06" db="EMBL/GenBank/DDBJ databases">
        <authorList>
            <consortium name="Pathogen Informatics"/>
            <person name="Doyle S."/>
        </authorList>
    </citation>
    <scope>NUCLEOTIDE SEQUENCE [LARGE SCALE GENOMIC DNA]</scope>
    <source>
        <strain evidence="12 13">NCTC13350</strain>
    </source>
</reference>
<evidence type="ECO:0000256" key="1">
    <source>
        <dbReference type="ARBA" id="ARBA00000847"/>
    </source>
</evidence>
<evidence type="ECO:0000259" key="11">
    <source>
        <dbReference type="PROSITE" id="PS51462"/>
    </source>
</evidence>
<dbReference type="InterPro" id="IPR004385">
    <property type="entry name" value="NDP_pyrophosphatase"/>
</dbReference>
<dbReference type="InterPro" id="IPR015797">
    <property type="entry name" value="NUDIX_hydrolase-like_dom_sf"/>
</dbReference>
<evidence type="ECO:0000256" key="7">
    <source>
        <dbReference type="ARBA" id="ARBA00032162"/>
    </source>
</evidence>
<comment type="cofactor">
    <cofactor evidence="2 9">
        <name>Mg(2+)</name>
        <dbReference type="ChEBI" id="CHEBI:18420"/>
    </cofactor>
</comment>
<dbReference type="CDD" id="cd24157">
    <property type="entry name" value="NUDIX_GDPMK"/>
    <property type="match status" value="1"/>
</dbReference>
<feature type="domain" description="Nudix hydrolase" evidence="11">
    <location>
        <begin position="66"/>
        <end position="206"/>
    </location>
</feature>
<evidence type="ECO:0000256" key="4">
    <source>
        <dbReference type="ARBA" id="ARBA00011738"/>
    </source>
</evidence>
<keyword evidence="9" id="KW-0460">Magnesium</keyword>
<dbReference type="PANTHER" id="PTHR11839">
    <property type="entry name" value="UDP/ADP-SUGAR PYROPHOSPHATASE"/>
    <property type="match status" value="1"/>
</dbReference>
<dbReference type="SUPFAM" id="SSF55811">
    <property type="entry name" value="Nudix"/>
    <property type="match status" value="1"/>
</dbReference>
<comment type="similarity">
    <text evidence="3">Belongs to the Nudix hydrolase family. NudK subfamily.</text>
</comment>
<keyword evidence="6 12" id="KW-0378">Hydrolase</keyword>
<feature type="binding site" evidence="9">
    <location>
        <position position="177"/>
    </location>
    <ligand>
        <name>Mg(2+)</name>
        <dbReference type="ChEBI" id="CHEBI:18420"/>
        <label>1</label>
    </ligand>
</feature>
<dbReference type="GO" id="GO:0046872">
    <property type="term" value="F:metal ion binding"/>
    <property type="evidence" value="ECO:0007669"/>
    <property type="project" value="UniProtKB-KW"/>
</dbReference>
<evidence type="ECO:0000256" key="9">
    <source>
        <dbReference type="PIRSR" id="PIRSR604385-2"/>
    </source>
</evidence>
<name>A0A378ZSB3_9HYPH</name>
<dbReference type="GO" id="GO:0019693">
    <property type="term" value="P:ribose phosphate metabolic process"/>
    <property type="evidence" value="ECO:0007669"/>
    <property type="project" value="TreeGrafter"/>
</dbReference>
<dbReference type="InterPro" id="IPR000086">
    <property type="entry name" value="NUDIX_hydrolase_dom"/>
</dbReference>
<dbReference type="EMBL" id="UGSK01000001">
    <property type="protein sequence ID" value="SUB00094.1"/>
    <property type="molecule type" value="Genomic_DNA"/>
</dbReference>
<evidence type="ECO:0000256" key="5">
    <source>
        <dbReference type="ARBA" id="ARBA00016377"/>
    </source>
</evidence>
<dbReference type="PROSITE" id="PS51462">
    <property type="entry name" value="NUDIX"/>
    <property type="match status" value="1"/>
</dbReference>
<sequence length="217" mass="24895">MGKSFLLHCNKKAFPMSETDTHARTLQDRVRIRAAELLSDNWGKLTRYRFDLQRSDGQWQEQTREVYDRGHGAVLLAYDLERRHVLLTRQFRLPAFVSGQQEEMIEAPAGLLDKLDPETRIRAEVEEETGYRLGKVERLFAPFMSPGSVTEHLTFFIAPYSPDDRVSDGGGLEEEGEDIEVLDLAFDEAFAMVRDGRICDGKTILLLYHLALTVFRD</sequence>
<dbReference type="Proteomes" id="UP000255000">
    <property type="component" value="Unassembled WGS sequence"/>
</dbReference>
<protein>
    <recommendedName>
        <fullName evidence="5">GDP-mannose pyrophosphatase</fullName>
    </recommendedName>
    <alternativeName>
        <fullName evidence="7">GDP-mannose hydrolase</fullName>
    </alternativeName>
    <alternativeName>
        <fullName evidence="8">GDPMK</fullName>
    </alternativeName>
</protein>
<accession>A0A378ZSB3</accession>
<feature type="binding site" evidence="9">
    <location>
        <position position="109"/>
    </location>
    <ligand>
        <name>Mg(2+)</name>
        <dbReference type="ChEBI" id="CHEBI:18420"/>
        <label>1</label>
    </ligand>
</feature>